<evidence type="ECO:0000313" key="1">
    <source>
        <dbReference type="EMBL" id="VDO19362.1"/>
    </source>
</evidence>
<dbReference type="Proteomes" id="UP000050761">
    <property type="component" value="Unassembled WGS sequence"/>
</dbReference>
<gene>
    <name evidence="1" type="ORF">HPBE_LOCUS980</name>
</gene>
<reference evidence="3" key="2">
    <citation type="submission" date="2019-09" db="UniProtKB">
        <authorList>
            <consortium name="WormBaseParasite"/>
        </authorList>
    </citation>
    <scope>IDENTIFICATION</scope>
</reference>
<name>A0A183F487_HELPZ</name>
<evidence type="ECO:0000313" key="3">
    <source>
        <dbReference type="WBParaSite" id="HPBE_0000097901-mRNA-1"/>
    </source>
</evidence>
<evidence type="ECO:0000313" key="2">
    <source>
        <dbReference type="Proteomes" id="UP000050761"/>
    </source>
</evidence>
<keyword evidence="2" id="KW-1185">Reference proteome</keyword>
<proteinExistence type="predicted"/>
<reference evidence="1 2" key="1">
    <citation type="submission" date="2018-11" db="EMBL/GenBank/DDBJ databases">
        <authorList>
            <consortium name="Pathogen Informatics"/>
        </authorList>
    </citation>
    <scope>NUCLEOTIDE SEQUENCE [LARGE SCALE GENOMIC DNA]</scope>
</reference>
<dbReference type="EMBL" id="UZAH01000916">
    <property type="protein sequence ID" value="VDO19362.1"/>
    <property type="molecule type" value="Genomic_DNA"/>
</dbReference>
<accession>A0A3P7WPE5</accession>
<accession>A0A183F487</accession>
<protein>
    <submittedName>
        <fullName evidence="1 3">Uncharacterized protein</fullName>
    </submittedName>
</protein>
<sequence>MVIQGVSGKLIHSLKGHNFAHSKAVEDVADGGRTLIRREDLHCPGGSPTVRIAGNCSRRPAEDDGRKSIGNVVGWDVRYRKDATGHRRAQRQNQHRQLPAICLPRPMYWSRWYKTAAPGALPALSANYGQLASEHADSSEMQIPDRKAGGGS</sequence>
<dbReference type="WBParaSite" id="HPBE_0000097901-mRNA-1">
    <property type="protein sequence ID" value="HPBE_0000097901-mRNA-1"/>
    <property type="gene ID" value="HPBE_0000097901"/>
</dbReference>
<dbReference type="AlphaFoldDB" id="A0A183F487"/>
<organism evidence="2 3">
    <name type="scientific">Heligmosomoides polygyrus</name>
    <name type="common">Parasitic roundworm</name>
    <dbReference type="NCBI Taxonomy" id="6339"/>
    <lineage>
        <taxon>Eukaryota</taxon>
        <taxon>Metazoa</taxon>
        <taxon>Ecdysozoa</taxon>
        <taxon>Nematoda</taxon>
        <taxon>Chromadorea</taxon>
        <taxon>Rhabditida</taxon>
        <taxon>Rhabditina</taxon>
        <taxon>Rhabditomorpha</taxon>
        <taxon>Strongyloidea</taxon>
        <taxon>Heligmosomidae</taxon>
        <taxon>Heligmosomoides</taxon>
    </lineage>
</organism>